<accession>A0A1Y5TXR2</accession>
<name>A0A1Y5TXR2_9PROT</name>
<dbReference type="AlphaFoldDB" id="A0A1Y5TXR2"/>
<evidence type="ECO:0000313" key="2">
    <source>
        <dbReference type="Proteomes" id="UP000193200"/>
    </source>
</evidence>
<protein>
    <submittedName>
        <fullName evidence="1">Uncharacterized protein</fullName>
    </submittedName>
</protein>
<dbReference type="RefSeq" id="WP_085885430.1">
    <property type="nucleotide sequence ID" value="NZ_FWFR01000004.1"/>
</dbReference>
<sequence>MHTERHTAIDTDALADVRALLEEEASYLFTYSTDPDEREPWERCQRAIATIDRILNGTAAHAPVEAWAVKKAGDPVEVRNIRPTEEAAEAALYQARTGGGIYFGDDDGCSVVPVKITEVAKES</sequence>
<reference evidence="1 2" key="1">
    <citation type="submission" date="2017-03" db="EMBL/GenBank/DDBJ databases">
        <authorList>
            <person name="Afonso C.L."/>
            <person name="Miller P.J."/>
            <person name="Scott M.A."/>
            <person name="Spackman E."/>
            <person name="Goraichik I."/>
            <person name="Dimitrov K.M."/>
            <person name="Suarez D.L."/>
            <person name="Swayne D.E."/>
        </authorList>
    </citation>
    <scope>NUCLEOTIDE SEQUENCE [LARGE SCALE GENOMIC DNA]</scope>
    <source>
        <strain evidence="1 2">CECT 7691</strain>
    </source>
</reference>
<gene>
    <name evidence="1" type="ORF">OCH7691_04116</name>
</gene>
<keyword evidence="2" id="KW-1185">Reference proteome</keyword>
<dbReference type="EMBL" id="FWFR01000004">
    <property type="protein sequence ID" value="SLN76387.1"/>
    <property type="molecule type" value="Genomic_DNA"/>
</dbReference>
<evidence type="ECO:0000313" key="1">
    <source>
        <dbReference type="EMBL" id="SLN76387.1"/>
    </source>
</evidence>
<dbReference type="InParanoid" id="A0A1Y5TXR2"/>
<proteinExistence type="predicted"/>
<organism evidence="1 2">
    <name type="scientific">Oceanibacterium hippocampi</name>
    <dbReference type="NCBI Taxonomy" id="745714"/>
    <lineage>
        <taxon>Bacteria</taxon>
        <taxon>Pseudomonadati</taxon>
        <taxon>Pseudomonadota</taxon>
        <taxon>Alphaproteobacteria</taxon>
        <taxon>Sneathiellales</taxon>
        <taxon>Sneathiellaceae</taxon>
        <taxon>Oceanibacterium</taxon>
    </lineage>
</organism>
<dbReference type="Proteomes" id="UP000193200">
    <property type="component" value="Unassembled WGS sequence"/>
</dbReference>